<dbReference type="Pfam" id="PF02922">
    <property type="entry name" value="CBM_48"/>
    <property type="match status" value="1"/>
</dbReference>
<dbReference type="InterPro" id="IPR017853">
    <property type="entry name" value="GH"/>
</dbReference>
<keyword evidence="4" id="KW-0378">Hydrolase</keyword>
<dbReference type="InterPro" id="IPR044505">
    <property type="entry name" value="GlgX_Isoamylase_N_E_set"/>
</dbReference>
<evidence type="ECO:0000313" key="4">
    <source>
        <dbReference type="EMBL" id="SJM57095.1"/>
    </source>
</evidence>
<sequence>MHPSDGGRTLSVWSGSATGMELRLFDPSDPDWLIDRVPMERDDDGVWTVESDRLDIGVPYALGVSGPEGPQHRFEPERNALAPYAKGIVRTRRGEYRATVIDRSFDWAGVSRPEIALDREVVYEVHAKGFSKLNHAIPAHLRGTYAGLAHPESIAYLQSLGVTTVQLLPVHQFVSEQRLLRQGRVNYWGYNTLGFFTPHNLYASRDAQFDTTGGVLREFKGMVRLLHEAGIKVYLDVVYNHTSEEGIGGHATSLRLIDNANYYRQTDDGQYIDTTGVGNTVNTATPAAEQLVIDSLRYWANEVQIDGFRFDLAASLGRDAAHEFTPEHPLLQRIADDDQLSGIRMIAEPWDVGMGGWQTGSFPEGFSEWNDRYRDTLRDFWLTDSRELDHGRTANTSTGAFAHAVSGSAGVFSADRGPLAQVSFVTAHDGFTLADLASFDAKHNEGNGEQNADGSDNNRSYNHGAEGQTDDEHIRFRRRKAMRNLMASMLTSAGIPMLTAGDEWGRTQRGNNNAYNQDSALTWLLWDRKEWQQQMLESTKRLLAIRRASAALRPIEFGEEGKQLAHSSQIIWCDASGEHMSQERWEDHGDRTVQYLVSSTPIDEPFARTLVITHADAHDRDVTLPSGDGMTEFALVFDSALDVHEDAVRLPGETVQMTEMSVHIYEVRHAPDVTRKADAVNDRTDSPPSPPAPTPFGTVG</sequence>
<dbReference type="CDD" id="cd02856">
    <property type="entry name" value="E_set_GDE_Isoamylase_N"/>
    <property type="match status" value="1"/>
</dbReference>
<evidence type="ECO:0000256" key="2">
    <source>
        <dbReference type="SAM" id="MobiDB-lite"/>
    </source>
</evidence>
<dbReference type="SMART" id="SM00642">
    <property type="entry name" value="Aamy"/>
    <property type="match status" value="1"/>
</dbReference>
<dbReference type="InterPro" id="IPR013780">
    <property type="entry name" value="Glyco_hydro_b"/>
</dbReference>
<dbReference type="SUPFAM" id="SSF51445">
    <property type="entry name" value="(Trans)glycosidases"/>
    <property type="match status" value="1"/>
</dbReference>
<dbReference type="InterPro" id="IPR004193">
    <property type="entry name" value="Glyco_hydro_13_N"/>
</dbReference>
<dbReference type="AlphaFoldDB" id="A0A1R4FMD5"/>
<reference evidence="4 5" key="1">
    <citation type="submission" date="2017-02" db="EMBL/GenBank/DDBJ databases">
        <authorList>
            <person name="Peterson S.W."/>
        </authorList>
    </citation>
    <scope>NUCLEOTIDE SEQUENCE [LARGE SCALE GENOMIC DNA]</scope>
    <source>
        <strain evidence="4 5">LMG 22410</strain>
    </source>
</reference>
<dbReference type="SUPFAM" id="SSF81296">
    <property type="entry name" value="E set domains"/>
    <property type="match status" value="1"/>
</dbReference>
<dbReference type="Proteomes" id="UP000195787">
    <property type="component" value="Unassembled WGS sequence"/>
</dbReference>
<dbReference type="CDD" id="cd11326">
    <property type="entry name" value="AmyAc_Glg_debranch"/>
    <property type="match status" value="1"/>
</dbReference>
<name>A0A1R4FMD5_9MICO</name>
<feature type="compositionally biased region" description="Basic and acidic residues" evidence="2">
    <location>
        <begin position="673"/>
        <end position="685"/>
    </location>
</feature>
<dbReference type="GO" id="GO:0004553">
    <property type="term" value="F:hydrolase activity, hydrolyzing O-glycosyl compounds"/>
    <property type="evidence" value="ECO:0007669"/>
    <property type="project" value="InterPro"/>
</dbReference>
<dbReference type="InterPro" id="IPR006047">
    <property type="entry name" value="GH13_cat_dom"/>
</dbReference>
<keyword evidence="5" id="KW-1185">Reference proteome</keyword>
<dbReference type="Gene3D" id="2.60.40.10">
    <property type="entry name" value="Immunoglobulins"/>
    <property type="match status" value="1"/>
</dbReference>
<gene>
    <name evidence="4" type="ORF">CZ674_05315</name>
</gene>
<dbReference type="EMBL" id="FUHU01000026">
    <property type="protein sequence ID" value="SJM57095.1"/>
    <property type="molecule type" value="Genomic_DNA"/>
</dbReference>
<evidence type="ECO:0000313" key="5">
    <source>
        <dbReference type="Proteomes" id="UP000195787"/>
    </source>
</evidence>
<proteinExistence type="inferred from homology"/>
<evidence type="ECO:0000259" key="3">
    <source>
        <dbReference type="SMART" id="SM00642"/>
    </source>
</evidence>
<keyword evidence="4" id="KW-0326">Glycosidase</keyword>
<dbReference type="GO" id="GO:0005975">
    <property type="term" value="P:carbohydrate metabolic process"/>
    <property type="evidence" value="ECO:0007669"/>
    <property type="project" value="InterPro"/>
</dbReference>
<dbReference type="InterPro" id="IPR013783">
    <property type="entry name" value="Ig-like_fold"/>
</dbReference>
<dbReference type="Pfam" id="PF00128">
    <property type="entry name" value="Alpha-amylase"/>
    <property type="match status" value="1"/>
</dbReference>
<dbReference type="PANTHER" id="PTHR43002">
    <property type="entry name" value="GLYCOGEN DEBRANCHING ENZYME"/>
    <property type="match status" value="1"/>
</dbReference>
<feature type="domain" description="Glycosyl hydrolase family 13 catalytic" evidence="3">
    <location>
        <begin position="124"/>
        <end position="546"/>
    </location>
</feature>
<dbReference type="Gene3D" id="3.20.20.80">
    <property type="entry name" value="Glycosidases"/>
    <property type="match status" value="1"/>
</dbReference>
<dbReference type="Gene3D" id="2.60.40.1180">
    <property type="entry name" value="Golgi alpha-mannosidase II"/>
    <property type="match status" value="1"/>
</dbReference>
<feature type="region of interest" description="Disordered" evidence="2">
    <location>
        <begin position="442"/>
        <end position="473"/>
    </location>
</feature>
<dbReference type="OrthoDB" id="3236218at2"/>
<protein>
    <submittedName>
        <fullName evidence="4">Glycogen debranching enzyme</fullName>
        <ecNumber evidence="4">3.2.1.-</ecNumber>
    </submittedName>
</protein>
<organism evidence="4 5">
    <name type="scientific">Agrococcus casei LMG 22410</name>
    <dbReference type="NCBI Taxonomy" id="1255656"/>
    <lineage>
        <taxon>Bacteria</taxon>
        <taxon>Bacillati</taxon>
        <taxon>Actinomycetota</taxon>
        <taxon>Actinomycetes</taxon>
        <taxon>Micrococcales</taxon>
        <taxon>Microbacteriaceae</taxon>
        <taxon>Agrococcus</taxon>
    </lineage>
</organism>
<dbReference type="EC" id="3.2.1.-" evidence="4"/>
<comment type="similarity">
    <text evidence="1">Belongs to the glycosyl hydrolase 13 family.</text>
</comment>
<feature type="region of interest" description="Disordered" evidence="2">
    <location>
        <begin position="673"/>
        <end position="700"/>
    </location>
</feature>
<dbReference type="SUPFAM" id="SSF51011">
    <property type="entry name" value="Glycosyl hydrolase domain"/>
    <property type="match status" value="1"/>
</dbReference>
<evidence type="ECO:0000256" key="1">
    <source>
        <dbReference type="ARBA" id="ARBA00008061"/>
    </source>
</evidence>
<accession>A0A1R4FMD5</accession>
<dbReference type="InterPro" id="IPR014756">
    <property type="entry name" value="Ig_E-set"/>
</dbReference>
<feature type="compositionally biased region" description="Polar residues" evidence="2">
    <location>
        <begin position="447"/>
        <end position="461"/>
    </location>
</feature>